<keyword evidence="1" id="KW-0678">Repressor</keyword>
<accession>A0ABR8MY48</accession>
<dbReference type="InterPro" id="IPR000551">
    <property type="entry name" value="MerR-type_HTH_dom"/>
</dbReference>
<keyword evidence="3" id="KW-0238">DNA-binding</keyword>
<dbReference type="InterPro" id="IPR047057">
    <property type="entry name" value="MerR_fam"/>
</dbReference>
<dbReference type="PANTHER" id="PTHR30204">
    <property type="entry name" value="REDOX-CYCLING DRUG-SENSING TRANSCRIPTIONAL ACTIVATOR SOXR"/>
    <property type="match status" value="1"/>
</dbReference>
<dbReference type="Proteomes" id="UP000609346">
    <property type="component" value="Unassembled WGS sequence"/>
</dbReference>
<dbReference type="RefSeq" id="WP_191204584.1">
    <property type="nucleotide sequence ID" value="NZ_JACXZA010000003.1"/>
</dbReference>
<dbReference type="SUPFAM" id="SSF46955">
    <property type="entry name" value="Putative DNA-binding domain"/>
    <property type="match status" value="1"/>
</dbReference>
<gene>
    <name evidence="6" type="ORF">H8B09_15905</name>
</gene>
<evidence type="ECO:0000256" key="3">
    <source>
        <dbReference type="ARBA" id="ARBA00023125"/>
    </source>
</evidence>
<name>A0ABR8MY48_9BACL</name>
<dbReference type="PANTHER" id="PTHR30204:SF69">
    <property type="entry name" value="MERR-FAMILY TRANSCRIPTIONAL REGULATOR"/>
    <property type="match status" value="1"/>
</dbReference>
<dbReference type="EMBL" id="JACXZA010000003">
    <property type="protein sequence ID" value="MBD3920251.1"/>
    <property type="molecule type" value="Genomic_DNA"/>
</dbReference>
<feature type="domain" description="HTH merR-type" evidence="5">
    <location>
        <begin position="1"/>
        <end position="56"/>
    </location>
</feature>
<evidence type="ECO:0000256" key="2">
    <source>
        <dbReference type="ARBA" id="ARBA00023015"/>
    </source>
</evidence>
<evidence type="ECO:0000313" key="7">
    <source>
        <dbReference type="Proteomes" id="UP000609346"/>
    </source>
</evidence>
<dbReference type="Gene3D" id="1.10.1660.10">
    <property type="match status" value="1"/>
</dbReference>
<organism evidence="6 7">
    <name type="scientific">Paenibacillus terricola</name>
    <dbReference type="NCBI Taxonomy" id="2763503"/>
    <lineage>
        <taxon>Bacteria</taxon>
        <taxon>Bacillati</taxon>
        <taxon>Bacillota</taxon>
        <taxon>Bacilli</taxon>
        <taxon>Bacillales</taxon>
        <taxon>Paenibacillaceae</taxon>
        <taxon>Paenibacillus</taxon>
    </lineage>
</organism>
<sequence length="79" mass="9433">MRTIRYYEEQGIIKPARTTDANYRYYGTAEREKLGIIIFLRKIGFSLQHIKTTLAVYQRSTMLQIIDELNKKMELEMDI</sequence>
<protein>
    <submittedName>
        <fullName evidence="6">MerR family transcriptional regulator</fullName>
    </submittedName>
</protein>
<evidence type="ECO:0000256" key="4">
    <source>
        <dbReference type="ARBA" id="ARBA00023163"/>
    </source>
</evidence>
<proteinExistence type="predicted"/>
<keyword evidence="7" id="KW-1185">Reference proteome</keyword>
<evidence type="ECO:0000259" key="5">
    <source>
        <dbReference type="PROSITE" id="PS50937"/>
    </source>
</evidence>
<reference evidence="6 7" key="1">
    <citation type="submission" date="2020-09" db="EMBL/GenBank/DDBJ databases">
        <title>Paenibacillus sp. strain PR3 16S rRNA gene Genome sequencing and assembly.</title>
        <authorList>
            <person name="Kim J."/>
        </authorList>
    </citation>
    <scope>NUCLEOTIDE SEQUENCE [LARGE SCALE GENOMIC DNA]</scope>
    <source>
        <strain evidence="6 7">PR3</strain>
    </source>
</reference>
<dbReference type="SMART" id="SM00422">
    <property type="entry name" value="HTH_MERR"/>
    <property type="match status" value="1"/>
</dbReference>
<evidence type="ECO:0000256" key="1">
    <source>
        <dbReference type="ARBA" id="ARBA00022491"/>
    </source>
</evidence>
<keyword evidence="2" id="KW-0805">Transcription regulation</keyword>
<evidence type="ECO:0000313" key="6">
    <source>
        <dbReference type="EMBL" id="MBD3920251.1"/>
    </source>
</evidence>
<dbReference type="PROSITE" id="PS50937">
    <property type="entry name" value="HTH_MERR_2"/>
    <property type="match status" value="1"/>
</dbReference>
<dbReference type="InterPro" id="IPR009061">
    <property type="entry name" value="DNA-bd_dom_put_sf"/>
</dbReference>
<comment type="caution">
    <text evidence="6">The sequence shown here is derived from an EMBL/GenBank/DDBJ whole genome shotgun (WGS) entry which is preliminary data.</text>
</comment>
<keyword evidence="4" id="KW-0804">Transcription</keyword>
<dbReference type="Pfam" id="PF13411">
    <property type="entry name" value="MerR_1"/>
    <property type="match status" value="1"/>
</dbReference>